<dbReference type="EMBL" id="LAZR01014305">
    <property type="protein sequence ID" value="KKM18071.1"/>
    <property type="molecule type" value="Genomic_DNA"/>
</dbReference>
<accession>A0A0F9HRR7</accession>
<organism evidence="1">
    <name type="scientific">marine sediment metagenome</name>
    <dbReference type="NCBI Taxonomy" id="412755"/>
    <lineage>
        <taxon>unclassified sequences</taxon>
        <taxon>metagenomes</taxon>
        <taxon>ecological metagenomes</taxon>
    </lineage>
</organism>
<evidence type="ECO:0000313" key="1">
    <source>
        <dbReference type="EMBL" id="KKM18071.1"/>
    </source>
</evidence>
<sequence>MPGIDYPLWFTLKDNIKTILETIATEETIIDSARNFSVEKDRWRPWIEEQQSVPLVNIMVQTVGINRPRSSNRRSTLDDVTVNIDMYALGEAGEVLPPDEIAAKRLDLLIAQVREGLTRLAQTDFGFEKDSEFGFPIDRENADFSLTYYDQENEQSTGQYAPARWTLIVQLAFIPTDNNTYNALTELNVSLEDLTDFSLKFTY</sequence>
<dbReference type="AlphaFoldDB" id="A0A0F9HRR7"/>
<reference evidence="1" key="1">
    <citation type="journal article" date="2015" name="Nature">
        <title>Complex archaea that bridge the gap between prokaryotes and eukaryotes.</title>
        <authorList>
            <person name="Spang A."/>
            <person name="Saw J.H."/>
            <person name="Jorgensen S.L."/>
            <person name="Zaremba-Niedzwiedzka K."/>
            <person name="Martijn J."/>
            <person name="Lind A.E."/>
            <person name="van Eijk R."/>
            <person name="Schleper C."/>
            <person name="Guy L."/>
            <person name="Ettema T.J."/>
        </authorList>
    </citation>
    <scope>NUCLEOTIDE SEQUENCE</scope>
</reference>
<protein>
    <submittedName>
        <fullName evidence="1">Uncharacterized protein</fullName>
    </submittedName>
</protein>
<comment type="caution">
    <text evidence="1">The sequence shown here is derived from an EMBL/GenBank/DDBJ whole genome shotgun (WGS) entry which is preliminary data.</text>
</comment>
<name>A0A0F9HRR7_9ZZZZ</name>
<proteinExistence type="predicted"/>
<gene>
    <name evidence="1" type="ORF">LCGC14_1669390</name>
</gene>